<dbReference type="GO" id="GO:0006099">
    <property type="term" value="P:tricarboxylic acid cycle"/>
    <property type="evidence" value="ECO:0007669"/>
    <property type="project" value="TreeGrafter"/>
</dbReference>
<dbReference type="PATRIC" id="fig|1302648.3.peg.2008"/>
<dbReference type="SUPFAM" id="SSF53659">
    <property type="entry name" value="Isocitrate/Isopropylmalate dehydrogenase-like"/>
    <property type="match status" value="1"/>
</dbReference>
<evidence type="ECO:0000313" key="5">
    <source>
        <dbReference type="Proteomes" id="UP000029381"/>
    </source>
</evidence>
<dbReference type="Gene3D" id="3.40.718.10">
    <property type="entry name" value="Isopropylmalate Dehydrogenase"/>
    <property type="match status" value="1"/>
</dbReference>
<sequence>MEIVLIKIKKKKRGEIMKVTMITGDGIGKEISQSVMDIIDASGANLTWDIVHAGEAVYEETGSLIPDKVFTSLEQNKVALKAPMTTPIGKGFHSVNVALRKKYDLYANIRPIQSIGTMETLFKQLDLVLFRENTEDLYAGMEEKVTDDEMRSIKIITRDASERIIRRAFEYAQENHRSSVTVVTKANIMKLSDGLFLDIAREIANEFPTIEFKEILVDNMAMQLVIDPYQFDVVVTENLYGDILSDEMAGLIGGLGLVPGANVGDDMAIFEAVHGSAPDIAGKNLANPTAIILGGCMMLDYLGKTKESHNIRYALDIVLSQPENFTHDLKGTASTSQFTQAVIKQVQQLN</sequence>
<dbReference type="EC" id="1.1.1.41" evidence="4"/>
<comment type="similarity">
    <text evidence="1">Belongs to the isocitrate and isopropylmalate dehydrogenases family.</text>
</comment>
<organism evidence="4 5">
    <name type="scientific">Tetragenococcus muriaticus 3MR10-3</name>
    <dbReference type="NCBI Taxonomy" id="1302648"/>
    <lineage>
        <taxon>Bacteria</taxon>
        <taxon>Bacillati</taxon>
        <taxon>Bacillota</taxon>
        <taxon>Bacilli</taxon>
        <taxon>Lactobacillales</taxon>
        <taxon>Enterococcaceae</taxon>
        <taxon>Tetragenococcus</taxon>
    </lineage>
</organism>
<dbReference type="PANTHER" id="PTHR11835">
    <property type="entry name" value="DECARBOXYLATING DEHYDROGENASES-ISOCITRATE, ISOPROPYLMALATE, TARTRATE"/>
    <property type="match status" value="1"/>
</dbReference>
<dbReference type="GO" id="GO:0004449">
    <property type="term" value="F:isocitrate dehydrogenase (NAD+) activity"/>
    <property type="evidence" value="ECO:0007669"/>
    <property type="project" value="UniProtKB-EC"/>
</dbReference>
<keyword evidence="5" id="KW-1185">Reference proteome</keyword>
<accession>A0A091BXV9</accession>
<evidence type="ECO:0000259" key="3">
    <source>
        <dbReference type="SMART" id="SM01329"/>
    </source>
</evidence>
<gene>
    <name evidence="4" type="ORF">TMU3MR103_2047</name>
</gene>
<dbReference type="InterPro" id="IPR024084">
    <property type="entry name" value="IsoPropMal-DH-like_dom"/>
</dbReference>
<evidence type="ECO:0000256" key="2">
    <source>
        <dbReference type="ARBA" id="ARBA00023002"/>
    </source>
</evidence>
<name>A0A091BXV9_9ENTE</name>
<proteinExistence type="inferred from homology"/>
<comment type="caution">
    <text evidence="4">The sequence shown here is derived from an EMBL/GenBank/DDBJ whole genome shotgun (WGS) entry which is preliminary data.</text>
</comment>
<dbReference type="GO" id="GO:0051287">
    <property type="term" value="F:NAD binding"/>
    <property type="evidence" value="ECO:0007669"/>
    <property type="project" value="InterPro"/>
</dbReference>
<dbReference type="PANTHER" id="PTHR11835:SF34">
    <property type="entry name" value="ISOCITRATE DEHYDROGENASE [NAD] SUBUNIT ALPHA, MITOCHONDRIAL"/>
    <property type="match status" value="1"/>
</dbReference>
<dbReference type="AlphaFoldDB" id="A0A091BXV9"/>
<keyword evidence="2 4" id="KW-0560">Oxidoreductase</keyword>
<dbReference type="Pfam" id="PF00180">
    <property type="entry name" value="Iso_dh"/>
    <property type="match status" value="1"/>
</dbReference>
<dbReference type="InterPro" id="IPR019818">
    <property type="entry name" value="IsoCit/isopropylmalate_DH_CS"/>
</dbReference>
<dbReference type="EC" id="1.1.1.-" evidence="4"/>
<dbReference type="EMBL" id="JPVT01000226">
    <property type="protein sequence ID" value="KFN89295.1"/>
    <property type="molecule type" value="Genomic_DNA"/>
</dbReference>
<dbReference type="SMART" id="SM01329">
    <property type="entry name" value="Iso_dh"/>
    <property type="match status" value="1"/>
</dbReference>
<evidence type="ECO:0000313" key="4">
    <source>
        <dbReference type="EMBL" id="KFN89295.1"/>
    </source>
</evidence>
<protein>
    <submittedName>
        <fullName evidence="4">Isocitrate dehydrogenase</fullName>
        <ecNumber evidence="4">1.1.1.-</ecNumber>
        <ecNumber evidence="4">1.1.1.41</ecNumber>
    </submittedName>
</protein>
<reference evidence="4 5" key="1">
    <citation type="submission" date="2014-08" db="EMBL/GenBank/DDBJ databases">
        <title>Genome sequence of Tetragenococcus muriaticus.</title>
        <authorList>
            <person name="Chuea-nongthon C."/>
            <person name="Rodtong S."/>
            <person name="Yongsawatdigul J."/>
            <person name="Steele J.L."/>
            <person name="Liu X.-y."/>
            <person name="Speers J."/>
            <person name="Glasner J.D."/>
            <person name="Neeno-Eckwall E.C."/>
        </authorList>
    </citation>
    <scope>NUCLEOTIDE SEQUENCE [LARGE SCALE GENOMIC DNA]</scope>
    <source>
        <strain evidence="4 5">3MR10-3</strain>
    </source>
</reference>
<dbReference type="GO" id="GO:0006102">
    <property type="term" value="P:isocitrate metabolic process"/>
    <property type="evidence" value="ECO:0007669"/>
    <property type="project" value="TreeGrafter"/>
</dbReference>
<evidence type="ECO:0000256" key="1">
    <source>
        <dbReference type="ARBA" id="ARBA00007769"/>
    </source>
</evidence>
<dbReference type="PROSITE" id="PS00470">
    <property type="entry name" value="IDH_IMDH"/>
    <property type="match status" value="1"/>
</dbReference>
<dbReference type="GO" id="GO:0000287">
    <property type="term" value="F:magnesium ion binding"/>
    <property type="evidence" value="ECO:0007669"/>
    <property type="project" value="InterPro"/>
</dbReference>
<dbReference type="Proteomes" id="UP000029381">
    <property type="component" value="Unassembled WGS sequence"/>
</dbReference>
<feature type="domain" description="Isopropylmalate dehydrogenase-like" evidence="3">
    <location>
        <begin position="18"/>
        <end position="342"/>
    </location>
</feature>